<evidence type="ECO:0000256" key="3">
    <source>
        <dbReference type="ARBA" id="ARBA00023163"/>
    </source>
</evidence>
<dbReference type="InterPro" id="IPR050313">
    <property type="entry name" value="Carb_Metab_HTH_regulators"/>
</dbReference>
<dbReference type="GO" id="GO:0003677">
    <property type="term" value="F:DNA binding"/>
    <property type="evidence" value="ECO:0007669"/>
    <property type="project" value="UniProtKB-KW"/>
</dbReference>
<dbReference type="InterPro" id="IPR014036">
    <property type="entry name" value="DeoR-like_C"/>
</dbReference>
<dbReference type="SMART" id="SM01134">
    <property type="entry name" value="DeoRC"/>
    <property type="match status" value="1"/>
</dbReference>
<comment type="caution">
    <text evidence="5">The sequence shown here is derived from an EMBL/GenBank/DDBJ whole genome shotgun (WGS) entry which is preliminary data.</text>
</comment>
<dbReference type="InterPro" id="IPR036388">
    <property type="entry name" value="WH-like_DNA-bd_sf"/>
</dbReference>
<dbReference type="PRINTS" id="PR00037">
    <property type="entry name" value="HTHLACR"/>
</dbReference>
<dbReference type="PROSITE" id="PS51000">
    <property type="entry name" value="HTH_DEOR_2"/>
    <property type="match status" value="1"/>
</dbReference>
<evidence type="ECO:0000313" key="6">
    <source>
        <dbReference type="Proteomes" id="UP000642125"/>
    </source>
</evidence>
<keyword evidence="6" id="KW-1185">Reference proteome</keyword>
<keyword evidence="1" id="KW-0805">Transcription regulation</keyword>
<protein>
    <submittedName>
        <fullName evidence="5">Transcriptional regulator</fullName>
    </submittedName>
</protein>
<dbReference type="SUPFAM" id="SSF100950">
    <property type="entry name" value="NagB/RpiA/CoA transferase-like"/>
    <property type="match status" value="1"/>
</dbReference>
<dbReference type="EMBL" id="BONO01000010">
    <property type="protein sequence ID" value="GIG36237.1"/>
    <property type="molecule type" value="Genomic_DNA"/>
</dbReference>
<dbReference type="Gene3D" id="3.40.50.1360">
    <property type="match status" value="1"/>
</dbReference>
<dbReference type="Gene3D" id="1.10.10.10">
    <property type="entry name" value="Winged helix-like DNA-binding domain superfamily/Winged helix DNA-binding domain"/>
    <property type="match status" value="1"/>
</dbReference>
<evidence type="ECO:0000259" key="4">
    <source>
        <dbReference type="PROSITE" id="PS51000"/>
    </source>
</evidence>
<dbReference type="SMART" id="SM00420">
    <property type="entry name" value="HTH_DEOR"/>
    <property type="match status" value="1"/>
</dbReference>
<dbReference type="GO" id="GO:0003700">
    <property type="term" value="F:DNA-binding transcription factor activity"/>
    <property type="evidence" value="ECO:0007669"/>
    <property type="project" value="InterPro"/>
</dbReference>
<dbReference type="PROSITE" id="PS00894">
    <property type="entry name" value="HTH_DEOR_1"/>
    <property type="match status" value="1"/>
</dbReference>
<dbReference type="InterPro" id="IPR036390">
    <property type="entry name" value="WH_DNA-bd_sf"/>
</dbReference>
<dbReference type="Pfam" id="PF08220">
    <property type="entry name" value="HTH_DeoR"/>
    <property type="match status" value="1"/>
</dbReference>
<proteinExistence type="predicted"/>
<organism evidence="5 6">
    <name type="scientific">Cellulomonas pakistanensis</name>
    <dbReference type="NCBI Taxonomy" id="992287"/>
    <lineage>
        <taxon>Bacteria</taxon>
        <taxon>Bacillati</taxon>
        <taxon>Actinomycetota</taxon>
        <taxon>Actinomycetes</taxon>
        <taxon>Micrococcales</taxon>
        <taxon>Cellulomonadaceae</taxon>
        <taxon>Cellulomonas</taxon>
    </lineage>
</organism>
<dbReference type="RefSeq" id="WP_203668263.1">
    <property type="nucleotide sequence ID" value="NZ_BONO01000010.1"/>
</dbReference>
<dbReference type="Pfam" id="PF00455">
    <property type="entry name" value="DeoRC"/>
    <property type="match status" value="1"/>
</dbReference>
<keyword evidence="3" id="KW-0804">Transcription</keyword>
<gene>
    <name evidence="5" type="ORF">Cpa01nite_16180</name>
</gene>
<feature type="domain" description="HTH deoR-type" evidence="4">
    <location>
        <begin position="3"/>
        <end position="58"/>
    </location>
</feature>
<sequence length="261" mass="27448">MKIEDRHLAIASWVAQHGTISVEEVIEQFGVSPATARRDLDALGQQMIVIRTRGGARAAAISGDLPLRYRAALMGNEKLQIARAAAAMVQPGQTVAFSGGTTTTQIAQELGVRASADPEFGEKLTTVVTNAINIANDLIVRPELRVVLTGGAAIARSYELVGPLAKAALPLINVDVLFLGVNAINPARGFFTEFESEAEISAAILEKAVQSYVVADHTKFASTAFALICEPTDVTGVITDADADADAVARLRDAGCPVILV</sequence>
<evidence type="ECO:0000313" key="5">
    <source>
        <dbReference type="EMBL" id="GIG36237.1"/>
    </source>
</evidence>
<reference evidence="5" key="1">
    <citation type="submission" date="2021-01" db="EMBL/GenBank/DDBJ databases">
        <title>Whole genome shotgun sequence of Cellulomonas pakistanensis NBRC 110800.</title>
        <authorList>
            <person name="Komaki H."/>
            <person name="Tamura T."/>
        </authorList>
    </citation>
    <scope>NUCLEOTIDE SEQUENCE</scope>
    <source>
        <strain evidence="5">NBRC 110800</strain>
    </source>
</reference>
<evidence type="ECO:0000256" key="2">
    <source>
        <dbReference type="ARBA" id="ARBA00023125"/>
    </source>
</evidence>
<evidence type="ECO:0000256" key="1">
    <source>
        <dbReference type="ARBA" id="ARBA00023015"/>
    </source>
</evidence>
<dbReference type="AlphaFoldDB" id="A0A919U6P3"/>
<dbReference type="PANTHER" id="PTHR30363">
    <property type="entry name" value="HTH-TYPE TRANSCRIPTIONAL REGULATOR SRLR-RELATED"/>
    <property type="match status" value="1"/>
</dbReference>
<dbReference type="InterPro" id="IPR037171">
    <property type="entry name" value="NagB/RpiA_transferase-like"/>
</dbReference>
<accession>A0A919U6P3</accession>
<dbReference type="InterPro" id="IPR018356">
    <property type="entry name" value="Tscrpt_reg_HTH_DeoR_CS"/>
</dbReference>
<dbReference type="SUPFAM" id="SSF46785">
    <property type="entry name" value="Winged helix' DNA-binding domain"/>
    <property type="match status" value="1"/>
</dbReference>
<dbReference type="PANTHER" id="PTHR30363:SF44">
    <property type="entry name" value="AGA OPERON TRANSCRIPTIONAL REPRESSOR-RELATED"/>
    <property type="match status" value="1"/>
</dbReference>
<dbReference type="Proteomes" id="UP000642125">
    <property type="component" value="Unassembled WGS sequence"/>
</dbReference>
<dbReference type="InterPro" id="IPR001034">
    <property type="entry name" value="DeoR_HTH"/>
</dbReference>
<keyword evidence="2" id="KW-0238">DNA-binding</keyword>
<name>A0A919U6P3_9CELL</name>